<keyword evidence="1" id="KW-0963">Cytoplasm</keyword>
<dbReference type="SUPFAM" id="SSF46565">
    <property type="entry name" value="Chaperone J-domain"/>
    <property type="match status" value="1"/>
</dbReference>
<dbReference type="Gene3D" id="2.60.260.20">
    <property type="entry name" value="Urease metallochaperone UreE, N-terminal domain"/>
    <property type="match status" value="2"/>
</dbReference>
<proteinExistence type="predicted"/>
<evidence type="ECO:0000256" key="3">
    <source>
        <dbReference type="ARBA" id="ARBA00023186"/>
    </source>
</evidence>
<dbReference type="CDD" id="cd10747">
    <property type="entry name" value="DnaJ_C"/>
    <property type="match status" value="1"/>
</dbReference>
<dbReference type="InterPro" id="IPR036869">
    <property type="entry name" value="J_dom_sf"/>
</dbReference>
<dbReference type="Pfam" id="PF00226">
    <property type="entry name" value="DnaJ"/>
    <property type="match status" value="1"/>
</dbReference>
<keyword evidence="5" id="KW-1185">Reference proteome</keyword>
<organism evidence="4 5">
    <name type="scientific">Kushneria phosphatilytica</name>
    <dbReference type="NCBI Taxonomy" id="657387"/>
    <lineage>
        <taxon>Bacteria</taxon>
        <taxon>Pseudomonadati</taxon>
        <taxon>Pseudomonadota</taxon>
        <taxon>Gammaproteobacteria</taxon>
        <taxon>Oceanospirillales</taxon>
        <taxon>Halomonadaceae</taxon>
        <taxon>Kushneria</taxon>
    </lineage>
</organism>
<dbReference type="EMBL" id="CP043420">
    <property type="protein sequence ID" value="QEL12329.1"/>
    <property type="molecule type" value="Genomic_DNA"/>
</dbReference>
<dbReference type="SUPFAM" id="SSF49493">
    <property type="entry name" value="HSP40/DnaJ peptide-binding domain"/>
    <property type="match status" value="2"/>
</dbReference>
<dbReference type="AlphaFoldDB" id="A0A1S1NVW9"/>
<dbReference type="PANTHER" id="PTHR43096:SF52">
    <property type="entry name" value="DNAJ HOMOLOG 1, MITOCHONDRIAL-RELATED"/>
    <property type="match status" value="1"/>
</dbReference>
<dbReference type="GO" id="GO:0005737">
    <property type="term" value="C:cytoplasm"/>
    <property type="evidence" value="ECO:0007669"/>
    <property type="project" value="TreeGrafter"/>
</dbReference>
<dbReference type="CDD" id="cd06257">
    <property type="entry name" value="DnaJ"/>
    <property type="match status" value="1"/>
</dbReference>
<accession>A0A1S1NVW9</accession>
<dbReference type="OrthoDB" id="9779889at2"/>
<evidence type="ECO:0000256" key="1">
    <source>
        <dbReference type="ARBA" id="ARBA00022490"/>
    </source>
</evidence>
<dbReference type="Proteomes" id="UP000322553">
    <property type="component" value="Chromosome"/>
</dbReference>
<dbReference type="KEGG" id="kuy:FY550_15090"/>
<dbReference type="FunFam" id="2.60.260.20:FF:000008">
    <property type="entry name" value="Curved DNA-binding protein"/>
    <property type="match status" value="1"/>
</dbReference>
<dbReference type="InterPro" id="IPR008971">
    <property type="entry name" value="HSP40/DnaJ_pept-bd"/>
</dbReference>
<protein>
    <submittedName>
        <fullName evidence="4">DnaJ domain-containing protein</fullName>
    </submittedName>
</protein>
<gene>
    <name evidence="4" type="ORF">FY550_15090</name>
</gene>
<name>A0A1S1NVW9_9GAMM</name>
<dbReference type="InterPro" id="IPR002939">
    <property type="entry name" value="DnaJ_C"/>
</dbReference>
<sequence>MEFRDYYQLLGVERTATPEEIKKAYRRLARRYHPDINREADAEQRMQEINEARDVLADPERRAAYDQLYEYQHHGGGEEFRAPPDWDAGFEFSGSGFSNADAGDYSDFFASIFGHPGGRRSRGSHYRMRGEDRHARIYIDLVDTYQGATRTIVLHSPEPDATGQLHLVDHNLSVHIPRGVKSGQHIRLSGQGHPGMGGGPPGDLFLEIAFNEDSRYRIEDRDVYTSVPVAPWEAALGASIEAPTPSGPVRLKVPAGSQSGRRLRLKGRGIPGEPAGDLYVELRVVLPPANSERARQFYQTMAQEMPFNPRQSQET</sequence>
<dbReference type="PRINTS" id="PR00625">
    <property type="entry name" value="JDOMAIN"/>
</dbReference>
<keyword evidence="3" id="KW-0143">Chaperone</keyword>
<dbReference type="SMART" id="SM00271">
    <property type="entry name" value="DnaJ"/>
    <property type="match status" value="1"/>
</dbReference>
<dbReference type="GO" id="GO:0003677">
    <property type="term" value="F:DNA binding"/>
    <property type="evidence" value="ECO:0007669"/>
    <property type="project" value="UniProtKB-KW"/>
</dbReference>
<keyword evidence="2" id="KW-0238">DNA-binding</keyword>
<evidence type="ECO:0000256" key="2">
    <source>
        <dbReference type="ARBA" id="ARBA00023125"/>
    </source>
</evidence>
<dbReference type="FunFam" id="2.60.260.20:FF:000013">
    <property type="entry name" value="DnaJ subfamily B member 11"/>
    <property type="match status" value="1"/>
</dbReference>
<dbReference type="Gene3D" id="1.10.287.110">
    <property type="entry name" value="DnaJ domain"/>
    <property type="match status" value="1"/>
</dbReference>
<evidence type="ECO:0000313" key="5">
    <source>
        <dbReference type="Proteomes" id="UP000322553"/>
    </source>
</evidence>
<dbReference type="STRING" id="657387.BH688_11265"/>
<dbReference type="InterPro" id="IPR001623">
    <property type="entry name" value="DnaJ_domain"/>
</dbReference>
<dbReference type="PROSITE" id="PS50076">
    <property type="entry name" value="DNAJ_2"/>
    <property type="match status" value="1"/>
</dbReference>
<dbReference type="RefSeq" id="WP_070979578.1">
    <property type="nucleotide sequence ID" value="NZ_CP043420.1"/>
</dbReference>
<dbReference type="GO" id="GO:0051082">
    <property type="term" value="F:unfolded protein binding"/>
    <property type="evidence" value="ECO:0007669"/>
    <property type="project" value="InterPro"/>
</dbReference>
<dbReference type="Pfam" id="PF01556">
    <property type="entry name" value="DnaJ_C"/>
    <property type="match status" value="1"/>
</dbReference>
<evidence type="ECO:0000313" key="4">
    <source>
        <dbReference type="EMBL" id="QEL12329.1"/>
    </source>
</evidence>
<dbReference type="GO" id="GO:0042026">
    <property type="term" value="P:protein refolding"/>
    <property type="evidence" value="ECO:0007669"/>
    <property type="project" value="TreeGrafter"/>
</dbReference>
<dbReference type="PANTHER" id="PTHR43096">
    <property type="entry name" value="DNAJ HOMOLOG 1, MITOCHONDRIAL-RELATED"/>
    <property type="match status" value="1"/>
</dbReference>
<reference evidence="4 5" key="1">
    <citation type="submission" date="2019-08" db="EMBL/GenBank/DDBJ databases">
        <title>Complete genome sequence of Kushneria sp. YCWA18, a halophilic phosphate-solubilizing bacterium isolated from Daqiao saltern in China.</title>
        <authorList>
            <person name="Du G.-X."/>
            <person name="Qu L.-Y."/>
        </authorList>
    </citation>
    <scope>NUCLEOTIDE SEQUENCE [LARGE SCALE GENOMIC DNA]</scope>
    <source>
        <strain evidence="4 5">YCWA18</strain>
    </source>
</reference>